<dbReference type="AlphaFoldDB" id="Q1K1R2"/>
<dbReference type="GO" id="GO:0030295">
    <property type="term" value="F:protein kinase activator activity"/>
    <property type="evidence" value="ECO:0007669"/>
    <property type="project" value="TreeGrafter"/>
</dbReference>
<evidence type="ECO:0000256" key="9">
    <source>
        <dbReference type="ARBA" id="ARBA00022840"/>
    </source>
</evidence>
<reference evidence="16" key="1">
    <citation type="submission" date="2006-05" db="EMBL/GenBank/DDBJ databases">
        <title>Annotation of the draft genome assembly of Desulfuromonas acetoxidans DSM 684.</title>
        <authorList>
            <consortium name="US DOE Joint Genome Institute (JGI-ORNL)"/>
            <person name="Larimer F."/>
            <person name="Land M."/>
            <person name="Hauser L."/>
        </authorList>
    </citation>
    <scope>NUCLEOTIDE SEQUENCE [LARGE SCALE GENOMIC DNA]</scope>
    <source>
        <strain evidence="16">DSM 684</strain>
    </source>
</reference>
<feature type="domain" description="HAMP" evidence="15">
    <location>
        <begin position="229"/>
        <end position="281"/>
    </location>
</feature>
<dbReference type="InterPro" id="IPR004358">
    <property type="entry name" value="Sig_transdc_His_kin-like_C"/>
</dbReference>
<dbReference type="GO" id="GO:0005524">
    <property type="term" value="F:ATP binding"/>
    <property type="evidence" value="ECO:0007669"/>
    <property type="project" value="UniProtKB-KW"/>
</dbReference>
<dbReference type="CDD" id="cd06225">
    <property type="entry name" value="HAMP"/>
    <property type="match status" value="1"/>
</dbReference>
<dbReference type="InterPro" id="IPR050351">
    <property type="entry name" value="BphY/WalK/GraS-like"/>
</dbReference>
<dbReference type="Gene3D" id="3.30.450.20">
    <property type="entry name" value="PAS domain"/>
    <property type="match status" value="1"/>
</dbReference>
<dbReference type="PROSITE" id="PS50885">
    <property type="entry name" value="HAMP"/>
    <property type="match status" value="1"/>
</dbReference>
<name>Q1K1R2_DESA6</name>
<comment type="catalytic activity">
    <reaction evidence="1">
        <text>ATP + protein L-histidine = ADP + protein N-phospho-L-histidine.</text>
        <dbReference type="EC" id="2.7.13.3"/>
    </reaction>
</comment>
<keyword evidence="8 16" id="KW-0418">Kinase</keyword>
<accession>Q1K1R2</accession>
<keyword evidence="12" id="KW-0175">Coiled coil</keyword>
<dbReference type="GO" id="GO:0005886">
    <property type="term" value="C:plasma membrane"/>
    <property type="evidence" value="ECO:0007669"/>
    <property type="project" value="UniProtKB-SubCell"/>
</dbReference>
<comment type="caution">
    <text evidence="16">The sequence shown here is derived from an EMBL/GenBank/DDBJ whole genome shotgun (WGS) entry which is preliminary data.</text>
</comment>
<dbReference type="SUPFAM" id="SSF47384">
    <property type="entry name" value="Homodimeric domain of signal transducing histidine kinase"/>
    <property type="match status" value="1"/>
</dbReference>
<evidence type="ECO:0000256" key="1">
    <source>
        <dbReference type="ARBA" id="ARBA00000085"/>
    </source>
</evidence>
<dbReference type="Pfam" id="PF11845">
    <property type="entry name" value="Tll0287-like"/>
    <property type="match status" value="1"/>
</dbReference>
<keyword evidence="10" id="KW-0902">Two-component regulatory system</keyword>
<evidence type="ECO:0000256" key="4">
    <source>
        <dbReference type="ARBA" id="ARBA00022475"/>
    </source>
</evidence>
<evidence type="ECO:0000259" key="15">
    <source>
        <dbReference type="PROSITE" id="PS50885"/>
    </source>
</evidence>
<dbReference type="Pfam" id="PF00672">
    <property type="entry name" value="HAMP"/>
    <property type="match status" value="1"/>
</dbReference>
<keyword evidence="13" id="KW-0812">Transmembrane</keyword>
<evidence type="ECO:0000256" key="11">
    <source>
        <dbReference type="ARBA" id="ARBA00023136"/>
    </source>
</evidence>
<dbReference type="Pfam" id="PF00512">
    <property type="entry name" value="HisKA"/>
    <property type="match status" value="1"/>
</dbReference>
<gene>
    <name evidence="16" type="ORF">Dace_1790</name>
</gene>
<evidence type="ECO:0000313" key="16">
    <source>
        <dbReference type="EMBL" id="EAT16326.1"/>
    </source>
</evidence>
<dbReference type="InterPro" id="IPR036097">
    <property type="entry name" value="HisK_dim/P_sf"/>
</dbReference>
<dbReference type="GO" id="GO:0007234">
    <property type="term" value="P:osmosensory signaling via phosphorelay pathway"/>
    <property type="evidence" value="ECO:0007669"/>
    <property type="project" value="TreeGrafter"/>
</dbReference>
<keyword evidence="7" id="KW-0547">Nucleotide-binding</keyword>
<dbReference type="EC" id="2.7.13.3" evidence="3"/>
<dbReference type="SUPFAM" id="SSF158472">
    <property type="entry name" value="HAMP domain-like"/>
    <property type="match status" value="1"/>
</dbReference>
<dbReference type="EMBL" id="AAEW02000005">
    <property type="protein sequence ID" value="EAT16326.1"/>
    <property type="molecule type" value="Genomic_DNA"/>
</dbReference>
<dbReference type="SMART" id="SM00388">
    <property type="entry name" value="HisKA"/>
    <property type="match status" value="1"/>
</dbReference>
<evidence type="ECO:0000256" key="2">
    <source>
        <dbReference type="ARBA" id="ARBA00004236"/>
    </source>
</evidence>
<evidence type="ECO:0000256" key="10">
    <source>
        <dbReference type="ARBA" id="ARBA00023012"/>
    </source>
</evidence>
<dbReference type="InterPro" id="IPR021796">
    <property type="entry name" value="Tll0287-like_dom"/>
</dbReference>
<comment type="subcellular location">
    <subcellularLocation>
        <location evidence="2">Cell membrane</location>
    </subcellularLocation>
</comment>
<feature type="domain" description="Histidine kinase" evidence="14">
    <location>
        <begin position="439"/>
        <end position="656"/>
    </location>
</feature>
<evidence type="ECO:0000256" key="6">
    <source>
        <dbReference type="ARBA" id="ARBA00022679"/>
    </source>
</evidence>
<dbReference type="FunFam" id="1.10.287.130:FF:000070">
    <property type="entry name" value="Histidine kinase sensor protein"/>
    <property type="match status" value="1"/>
</dbReference>
<keyword evidence="5" id="KW-0597">Phosphoprotein</keyword>
<dbReference type="Pfam" id="PF02518">
    <property type="entry name" value="HATPase_c"/>
    <property type="match status" value="1"/>
</dbReference>
<dbReference type="OrthoDB" id="5524356at2"/>
<evidence type="ECO:0000256" key="5">
    <source>
        <dbReference type="ARBA" id="ARBA00022553"/>
    </source>
</evidence>
<proteinExistence type="predicted"/>
<evidence type="ECO:0000259" key="14">
    <source>
        <dbReference type="PROSITE" id="PS50109"/>
    </source>
</evidence>
<dbReference type="Proteomes" id="UP000005695">
    <property type="component" value="Unassembled WGS sequence"/>
</dbReference>
<dbReference type="GO" id="GO:0000155">
    <property type="term" value="F:phosphorelay sensor kinase activity"/>
    <property type="evidence" value="ECO:0007669"/>
    <property type="project" value="InterPro"/>
</dbReference>
<dbReference type="Gene3D" id="1.10.287.130">
    <property type="match status" value="1"/>
</dbReference>
<organism evidence="16 17">
    <name type="scientific">Desulfuromonas acetoxidans (strain DSM 684 / 11070)</name>
    <dbReference type="NCBI Taxonomy" id="281689"/>
    <lineage>
        <taxon>Bacteria</taxon>
        <taxon>Pseudomonadati</taxon>
        <taxon>Thermodesulfobacteriota</taxon>
        <taxon>Desulfuromonadia</taxon>
        <taxon>Desulfuromonadales</taxon>
        <taxon>Desulfuromonadaceae</taxon>
        <taxon>Desulfuromonas</taxon>
    </lineage>
</organism>
<dbReference type="InterPro" id="IPR035965">
    <property type="entry name" value="PAS-like_dom_sf"/>
</dbReference>
<dbReference type="InterPro" id="IPR036890">
    <property type="entry name" value="HATPase_C_sf"/>
</dbReference>
<dbReference type="SUPFAM" id="SSF55785">
    <property type="entry name" value="PYP-like sensor domain (PAS domain)"/>
    <property type="match status" value="1"/>
</dbReference>
<evidence type="ECO:0000256" key="7">
    <source>
        <dbReference type="ARBA" id="ARBA00022741"/>
    </source>
</evidence>
<evidence type="ECO:0000256" key="8">
    <source>
        <dbReference type="ARBA" id="ARBA00022777"/>
    </source>
</evidence>
<dbReference type="SMART" id="SM00387">
    <property type="entry name" value="HATPase_c"/>
    <property type="match status" value="1"/>
</dbReference>
<dbReference type="SUPFAM" id="SSF55874">
    <property type="entry name" value="ATPase domain of HSP90 chaperone/DNA topoisomerase II/histidine kinase"/>
    <property type="match status" value="1"/>
</dbReference>
<sequence length="657" mass="75941">MKLNVKLISITGVLFLVFLLCEAWFEFIEIQDYSRQQILEQSRSIRDFMMSTRYVYHHQFISSGLPLTDDTLGFLPAHALARISEHFDQINPTELSFNNVSADPRNIYNRADSIETNVVRYFEEHPQQKEYFEKVATGSRIFYQYATPIWTEDYCLRCHGDADSAPPTISARYTTGFNYHVGDLRGIMSVRIPVEHFNRHVRAQLLSNVPVIMAFLLSLCLLMYWLVQTTIVHRLKGLLRSVNFIREGHYDRHMPINGHDEIADLAKNFERMAQAIALRENRLKQSEQRLENAQRIARIGNWQWHAGRNELFCSDQIYTILDCSPDSVLTPRQFIRRVPSSQRQRLFEHLKNSFATQQFDEFETVITAESSELGYVRLRGEFESRHGQLLLSGTLQDITTMKRAEQEIIELNHSLEDKVAQRTEQLQRTNKELEAFSYSVSHDLRAPLRAISGFSQILQDEYSENLSPEASRYLSLVVDNSQMMGTLIDDLLRFSRLNRHELKKQMIDTEALVRQVVDELLQDCVYTFIHAPEIEIGSLERCYGDPALIKQVFINVLSNALKFTQKTSYPHICITSTHQGEIVTFNISDNGAGFDMQYAEKLFGVFQRLHHQSEFTGTGVGLAIVQRVIARHQGTIWAQAEPNKGATFSFTLERYVE</sequence>
<dbReference type="InterPro" id="IPR003661">
    <property type="entry name" value="HisK_dim/P_dom"/>
</dbReference>
<keyword evidence="13" id="KW-1133">Transmembrane helix</keyword>
<dbReference type="InterPro" id="IPR005467">
    <property type="entry name" value="His_kinase_dom"/>
</dbReference>
<dbReference type="GO" id="GO:0000156">
    <property type="term" value="F:phosphorelay response regulator activity"/>
    <property type="evidence" value="ECO:0007669"/>
    <property type="project" value="TreeGrafter"/>
</dbReference>
<evidence type="ECO:0000313" key="17">
    <source>
        <dbReference type="Proteomes" id="UP000005695"/>
    </source>
</evidence>
<keyword evidence="17" id="KW-1185">Reference proteome</keyword>
<dbReference type="PROSITE" id="PS50109">
    <property type="entry name" value="HIS_KIN"/>
    <property type="match status" value="1"/>
</dbReference>
<dbReference type="InterPro" id="IPR003594">
    <property type="entry name" value="HATPase_dom"/>
</dbReference>
<feature type="coiled-coil region" evidence="12">
    <location>
        <begin position="401"/>
        <end position="432"/>
    </location>
</feature>
<keyword evidence="11 13" id="KW-0472">Membrane</keyword>
<evidence type="ECO:0000256" key="3">
    <source>
        <dbReference type="ARBA" id="ARBA00012438"/>
    </source>
</evidence>
<evidence type="ECO:0000256" key="12">
    <source>
        <dbReference type="SAM" id="Coils"/>
    </source>
</evidence>
<dbReference type="SMART" id="SM00304">
    <property type="entry name" value="HAMP"/>
    <property type="match status" value="1"/>
</dbReference>
<keyword evidence="6" id="KW-0808">Transferase</keyword>
<dbReference type="InterPro" id="IPR003660">
    <property type="entry name" value="HAMP_dom"/>
</dbReference>
<protein>
    <recommendedName>
        <fullName evidence="3">histidine kinase</fullName>
        <ecNumber evidence="3">2.7.13.3</ecNumber>
    </recommendedName>
</protein>
<dbReference type="FunFam" id="3.30.565.10:FF:000023">
    <property type="entry name" value="PAS domain-containing sensor histidine kinase"/>
    <property type="match status" value="1"/>
</dbReference>
<evidence type="ECO:0000256" key="13">
    <source>
        <dbReference type="SAM" id="Phobius"/>
    </source>
</evidence>
<dbReference type="PANTHER" id="PTHR42878:SF15">
    <property type="entry name" value="BACTERIOPHYTOCHROME"/>
    <property type="match status" value="1"/>
</dbReference>
<keyword evidence="4" id="KW-1003">Cell membrane</keyword>
<feature type="transmembrane region" description="Helical" evidence="13">
    <location>
        <begin position="205"/>
        <end position="227"/>
    </location>
</feature>
<dbReference type="Gene3D" id="3.30.565.10">
    <property type="entry name" value="Histidine kinase-like ATPase, C-terminal domain"/>
    <property type="match status" value="1"/>
</dbReference>
<dbReference type="Gene3D" id="6.10.340.10">
    <property type="match status" value="1"/>
</dbReference>
<reference evidence="16" key="2">
    <citation type="submission" date="2006-05" db="EMBL/GenBank/DDBJ databases">
        <title>Sequencing of the draft genome and assembly of Desulfuromonas acetoxidans DSM 684.</title>
        <authorList>
            <consortium name="US DOE Joint Genome Institute (JGI-PGF)"/>
            <person name="Copeland A."/>
            <person name="Lucas S."/>
            <person name="Lapidus A."/>
            <person name="Barry K."/>
            <person name="Detter J.C."/>
            <person name="Glavina del Rio T."/>
            <person name="Hammon N."/>
            <person name="Israni S."/>
            <person name="Dalin E."/>
            <person name="Tice H."/>
            <person name="Bruce D."/>
            <person name="Pitluck S."/>
            <person name="Richardson P."/>
        </authorList>
    </citation>
    <scope>NUCLEOTIDE SEQUENCE [LARGE SCALE GENOMIC DNA]</scope>
    <source>
        <strain evidence="16">DSM 684</strain>
    </source>
</reference>
<dbReference type="CDD" id="cd00082">
    <property type="entry name" value="HisKA"/>
    <property type="match status" value="1"/>
</dbReference>
<dbReference type="PRINTS" id="PR00344">
    <property type="entry name" value="BCTRLSENSOR"/>
</dbReference>
<dbReference type="PANTHER" id="PTHR42878">
    <property type="entry name" value="TWO-COMPONENT HISTIDINE KINASE"/>
    <property type="match status" value="1"/>
</dbReference>
<keyword evidence="9" id="KW-0067">ATP-binding</keyword>